<keyword evidence="3" id="KW-1185">Reference proteome</keyword>
<accession>A0ABY4RZ28</accession>
<dbReference type="EMBL" id="CP027059">
    <property type="protein sequence ID" value="UQZ87483.1"/>
    <property type="molecule type" value="Genomic_DNA"/>
</dbReference>
<name>A0ABY4RZ28_9BACL</name>
<reference evidence="2" key="1">
    <citation type="submission" date="2018-02" db="EMBL/GenBank/DDBJ databases">
        <authorList>
            <person name="Kim S.-K."/>
            <person name="Jung H.-I."/>
            <person name="Lee S.-W."/>
        </authorList>
    </citation>
    <scope>NUCLEOTIDE SEQUENCE</scope>
    <source>
        <strain evidence="2">SK3146</strain>
    </source>
</reference>
<evidence type="ECO:0000256" key="1">
    <source>
        <dbReference type="SAM" id="Phobius"/>
    </source>
</evidence>
<evidence type="ECO:0000313" key="2">
    <source>
        <dbReference type="EMBL" id="UQZ87483.1"/>
    </source>
</evidence>
<keyword evidence="1" id="KW-1133">Transmembrane helix</keyword>
<protein>
    <submittedName>
        <fullName evidence="2">Uncharacterized protein</fullName>
    </submittedName>
</protein>
<sequence length="57" mass="6450">MVRRAERTEGGTANYGFLIFFALKVELIINTTFLGNISYLMGAEIKWIRINVLSLAL</sequence>
<reference evidence="2" key="2">
    <citation type="journal article" date="2021" name="J Anim Sci Technol">
        <title>Complete genome sequence of Paenibacillus konkukensis sp. nov. SK3146 as a potential probiotic strain.</title>
        <authorList>
            <person name="Jung H.I."/>
            <person name="Park S."/>
            <person name="Niu K.M."/>
            <person name="Lee S.W."/>
            <person name="Kothari D."/>
            <person name="Yi K.J."/>
            <person name="Kim S.K."/>
        </authorList>
    </citation>
    <scope>NUCLEOTIDE SEQUENCE</scope>
    <source>
        <strain evidence="2">SK3146</strain>
    </source>
</reference>
<keyword evidence="1" id="KW-0472">Membrane</keyword>
<feature type="transmembrane region" description="Helical" evidence="1">
    <location>
        <begin position="15"/>
        <end position="40"/>
    </location>
</feature>
<keyword evidence="1" id="KW-0812">Transmembrane</keyword>
<organism evidence="2 3">
    <name type="scientific">Paenibacillus konkukensis</name>
    <dbReference type="NCBI Taxonomy" id="2020716"/>
    <lineage>
        <taxon>Bacteria</taxon>
        <taxon>Bacillati</taxon>
        <taxon>Bacillota</taxon>
        <taxon>Bacilli</taxon>
        <taxon>Bacillales</taxon>
        <taxon>Paenibacillaceae</taxon>
        <taxon>Paenibacillus</taxon>
    </lineage>
</organism>
<gene>
    <name evidence="2" type="ORF">SK3146_06785</name>
</gene>
<evidence type="ECO:0000313" key="3">
    <source>
        <dbReference type="Proteomes" id="UP001057134"/>
    </source>
</evidence>
<proteinExistence type="predicted"/>
<dbReference type="Proteomes" id="UP001057134">
    <property type="component" value="Chromosome"/>
</dbReference>